<dbReference type="InterPro" id="IPR038765">
    <property type="entry name" value="Papain-like_cys_pep_sf"/>
</dbReference>
<proteinExistence type="inferred from homology"/>
<dbReference type="Gene3D" id="3.40.395.10">
    <property type="entry name" value="Adenoviral Proteinase, Chain A"/>
    <property type="match status" value="1"/>
</dbReference>
<dbReference type="Proteomes" id="UP000237000">
    <property type="component" value="Unassembled WGS sequence"/>
</dbReference>
<dbReference type="OrthoDB" id="696486at2759"/>
<evidence type="ECO:0000256" key="3">
    <source>
        <dbReference type="ARBA" id="ARBA00022801"/>
    </source>
</evidence>
<evidence type="ECO:0000256" key="2">
    <source>
        <dbReference type="ARBA" id="ARBA00022670"/>
    </source>
</evidence>
<keyword evidence="3" id="KW-0378">Hydrolase</keyword>
<reference evidence="6" key="1">
    <citation type="submission" date="2016-06" db="EMBL/GenBank/DDBJ databases">
        <title>Parallel loss of symbiosis genes in relatives of nitrogen-fixing non-legume Parasponia.</title>
        <authorList>
            <person name="Van Velzen R."/>
            <person name="Holmer R."/>
            <person name="Bu F."/>
            <person name="Rutten L."/>
            <person name="Van Zeijl A."/>
            <person name="Liu W."/>
            <person name="Santuari L."/>
            <person name="Cao Q."/>
            <person name="Sharma T."/>
            <person name="Shen D."/>
            <person name="Roswanjaya Y."/>
            <person name="Wardhani T."/>
            <person name="Kalhor M.S."/>
            <person name="Jansen J."/>
            <person name="Van den Hoogen J."/>
            <person name="Gungor B."/>
            <person name="Hartog M."/>
            <person name="Hontelez J."/>
            <person name="Verver J."/>
            <person name="Yang W.-C."/>
            <person name="Schijlen E."/>
            <person name="Repin R."/>
            <person name="Schilthuizen M."/>
            <person name="Schranz E."/>
            <person name="Heidstra R."/>
            <person name="Miyata K."/>
            <person name="Fedorova E."/>
            <person name="Kohlen W."/>
            <person name="Bisseling T."/>
            <person name="Smit S."/>
            <person name="Geurts R."/>
        </authorList>
    </citation>
    <scope>NUCLEOTIDE SEQUENCE [LARGE SCALE GENOMIC DNA]</scope>
    <source>
        <strain evidence="6">cv. RG33-2</strain>
    </source>
</reference>
<dbReference type="EMBL" id="JXTC01000068">
    <property type="protein sequence ID" value="PON92167.1"/>
    <property type="molecule type" value="Genomic_DNA"/>
</dbReference>
<name>A0A2P5F2Z4_TREOI</name>
<dbReference type="GO" id="GO:0008234">
    <property type="term" value="F:cysteine-type peptidase activity"/>
    <property type="evidence" value="ECO:0007669"/>
    <property type="project" value="InterPro"/>
</dbReference>
<feature type="domain" description="Ubiquitin-like protease family profile" evidence="4">
    <location>
        <begin position="293"/>
        <end position="460"/>
    </location>
</feature>
<comment type="similarity">
    <text evidence="1">Belongs to the peptidase C48 family.</text>
</comment>
<protein>
    <submittedName>
        <fullName evidence="5">Ulp1 protease family, C-terminal catalytic domain containing protein</fullName>
    </submittedName>
</protein>
<evidence type="ECO:0000256" key="1">
    <source>
        <dbReference type="ARBA" id="ARBA00005234"/>
    </source>
</evidence>
<accession>A0A2P5F2Z4</accession>
<keyword evidence="6" id="KW-1185">Reference proteome</keyword>
<sequence>MSDFRGLELINWIGHSNEEVLKLKTKLDLISESVSCIRELESSRQEDEHLFNNVILEALNSRLGKEKQVVGLSKIMGEDNIENKPGKGYVKVAIDNFENGHCCDTKEEDPRHGLSVEHGINDFEDDKDMIELDWNENISQDGSLENSKNVWESIIDDDHSNIDRDVDNYGIRSLMEDKLELALNAISEGLKVEISNMASNHPRDVEQLNDISPDEMDILDRDEEHYGVFIPEGVELSTSRVIKIICDSTCKDENGNASPIILLLKNVRLKRLIQCILDSNKEYSEILFASDLVIVRRSQLMSLMPKELLDNRIINCIAHLLTMFERRRSCKKSKFWWIPTNISRPYPDLIDQYTDRSQWEDWVGPLSECEKNHWFIALVKLKEKEVHIYDSLEIPEWRNGIIIVDDILRGLDHAFKDEISISMPGGWSFTSFVVLKADNIPLRCTDNDCGIYVIRCMQAAYNNDEICLHGSAEEEREFVGLQVVTSHLNRRLSYIMSMTIE</sequence>
<dbReference type="InterPro" id="IPR003653">
    <property type="entry name" value="Peptidase_C48_C"/>
</dbReference>
<organism evidence="5 6">
    <name type="scientific">Trema orientale</name>
    <name type="common">Charcoal tree</name>
    <name type="synonym">Celtis orientalis</name>
    <dbReference type="NCBI Taxonomy" id="63057"/>
    <lineage>
        <taxon>Eukaryota</taxon>
        <taxon>Viridiplantae</taxon>
        <taxon>Streptophyta</taxon>
        <taxon>Embryophyta</taxon>
        <taxon>Tracheophyta</taxon>
        <taxon>Spermatophyta</taxon>
        <taxon>Magnoliopsida</taxon>
        <taxon>eudicotyledons</taxon>
        <taxon>Gunneridae</taxon>
        <taxon>Pentapetalae</taxon>
        <taxon>rosids</taxon>
        <taxon>fabids</taxon>
        <taxon>Rosales</taxon>
        <taxon>Cannabaceae</taxon>
        <taxon>Trema</taxon>
    </lineage>
</organism>
<dbReference type="AlphaFoldDB" id="A0A2P5F2Z4"/>
<keyword evidence="2 5" id="KW-0645">Protease</keyword>
<dbReference type="Pfam" id="PF02902">
    <property type="entry name" value="Peptidase_C48"/>
    <property type="match status" value="1"/>
</dbReference>
<evidence type="ECO:0000313" key="5">
    <source>
        <dbReference type="EMBL" id="PON92167.1"/>
    </source>
</evidence>
<evidence type="ECO:0000313" key="6">
    <source>
        <dbReference type="Proteomes" id="UP000237000"/>
    </source>
</evidence>
<dbReference type="InParanoid" id="A0A2P5F2Z4"/>
<evidence type="ECO:0000259" key="4">
    <source>
        <dbReference type="PROSITE" id="PS50600"/>
    </source>
</evidence>
<dbReference type="PROSITE" id="PS50600">
    <property type="entry name" value="ULP_PROTEASE"/>
    <property type="match status" value="1"/>
</dbReference>
<dbReference type="SUPFAM" id="SSF54001">
    <property type="entry name" value="Cysteine proteinases"/>
    <property type="match status" value="1"/>
</dbReference>
<comment type="caution">
    <text evidence="5">The sequence shown here is derived from an EMBL/GenBank/DDBJ whole genome shotgun (WGS) entry which is preliminary data.</text>
</comment>
<dbReference type="GO" id="GO:0006508">
    <property type="term" value="P:proteolysis"/>
    <property type="evidence" value="ECO:0007669"/>
    <property type="project" value="UniProtKB-KW"/>
</dbReference>
<gene>
    <name evidence="5" type="ORF">TorRG33x02_119860</name>
</gene>